<dbReference type="PANTHER" id="PTHR33178:SF10">
    <property type="entry name" value="STRESS-RESPONSE A_B BARREL DOMAIN-CONTAINING PROTEIN"/>
    <property type="match status" value="1"/>
</dbReference>
<name>A0AAP0S221_LIQFO</name>
<dbReference type="InterPro" id="IPR013097">
    <property type="entry name" value="Dabb"/>
</dbReference>
<organism evidence="3 4">
    <name type="scientific">Liquidambar formosana</name>
    <name type="common">Formosan gum</name>
    <dbReference type="NCBI Taxonomy" id="63359"/>
    <lineage>
        <taxon>Eukaryota</taxon>
        <taxon>Viridiplantae</taxon>
        <taxon>Streptophyta</taxon>
        <taxon>Embryophyta</taxon>
        <taxon>Tracheophyta</taxon>
        <taxon>Spermatophyta</taxon>
        <taxon>Magnoliopsida</taxon>
        <taxon>eudicotyledons</taxon>
        <taxon>Gunneridae</taxon>
        <taxon>Pentapetalae</taxon>
        <taxon>Saxifragales</taxon>
        <taxon>Altingiaceae</taxon>
        <taxon>Liquidambar</taxon>
    </lineage>
</organism>
<dbReference type="GO" id="GO:0009865">
    <property type="term" value="P:pollen tube adhesion"/>
    <property type="evidence" value="ECO:0007669"/>
    <property type="project" value="TreeGrafter"/>
</dbReference>
<dbReference type="EMBL" id="JBBPBK010000003">
    <property type="protein sequence ID" value="KAK9289077.1"/>
    <property type="molecule type" value="Genomic_DNA"/>
</dbReference>
<sequence length="113" mass="12995">MEEAKGVLKHTVLLKFKDGTPLDQIDQLIKGCVNLSNLIPTVKAFHWGKDVRVENPHQDFTHLFEYTFESAEGLAEYMAHPAHVELATVIQPYWEKLTVFNYRPSTVHSETKE</sequence>
<keyword evidence="4" id="KW-1185">Reference proteome</keyword>
<dbReference type="Gene3D" id="3.30.70.100">
    <property type="match status" value="1"/>
</dbReference>
<dbReference type="InterPro" id="IPR044662">
    <property type="entry name" value="HS1/DABB1-like"/>
</dbReference>
<dbReference type="AlphaFoldDB" id="A0AAP0S221"/>
<gene>
    <name evidence="3" type="ORF">L1049_017548</name>
</gene>
<evidence type="ECO:0000313" key="3">
    <source>
        <dbReference type="EMBL" id="KAK9289077.1"/>
    </source>
</evidence>
<evidence type="ECO:0000259" key="2">
    <source>
        <dbReference type="PROSITE" id="PS51502"/>
    </source>
</evidence>
<dbReference type="PANTHER" id="PTHR33178">
    <property type="match status" value="1"/>
</dbReference>
<dbReference type="SMART" id="SM00886">
    <property type="entry name" value="Dabb"/>
    <property type="match status" value="1"/>
</dbReference>
<dbReference type="SUPFAM" id="SSF54909">
    <property type="entry name" value="Dimeric alpha+beta barrel"/>
    <property type="match status" value="1"/>
</dbReference>
<comment type="subunit">
    <text evidence="1">Homodimer.</text>
</comment>
<dbReference type="Pfam" id="PF07876">
    <property type="entry name" value="Dabb"/>
    <property type="match status" value="1"/>
</dbReference>
<dbReference type="Proteomes" id="UP001415857">
    <property type="component" value="Unassembled WGS sequence"/>
</dbReference>
<dbReference type="InterPro" id="IPR011008">
    <property type="entry name" value="Dimeric_a/b-barrel"/>
</dbReference>
<protein>
    <recommendedName>
        <fullName evidence="2">Stress-response A/B barrel domain-containing protein</fullName>
    </recommendedName>
</protein>
<feature type="domain" description="Stress-response A/B barrel" evidence="2">
    <location>
        <begin position="8"/>
        <end position="102"/>
    </location>
</feature>
<comment type="caution">
    <text evidence="3">The sequence shown here is derived from an EMBL/GenBank/DDBJ whole genome shotgun (WGS) entry which is preliminary data.</text>
</comment>
<evidence type="ECO:0000313" key="4">
    <source>
        <dbReference type="Proteomes" id="UP001415857"/>
    </source>
</evidence>
<evidence type="ECO:0000256" key="1">
    <source>
        <dbReference type="ARBA" id="ARBA00011738"/>
    </source>
</evidence>
<accession>A0AAP0S221</accession>
<proteinExistence type="predicted"/>
<reference evidence="3 4" key="1">
    <citation type="journal article" date="2024" name="Plant J.">
        <title>Genome sequences and population genomics reveal climatic adaptation and genomic divergence between two closely related sweetgum species.</title>
        <authorList>
            <person name="Xu W.Q."/>
            <person name="Ren C.Q."/>
            <person name="Zhang X.Y."/>
            <person name="Comes H.P."/>
            <person name="Liu X.H."/>
            <person name="Li Y.G."/>
            <person name="Kettle C.J."/>
            <person name="Jalonen R."/>
            <person name="Gaisberger H."/>
            <person name="Ma Y.Z."/>
            <person name="Qiu Y.X."/>
        </authorList>
    </citation>
    <scope>NUCLEOTIDE SEQUENCE [LARGE SCALE GENOMIC DNA]</scope>
    <source>
        <strain evidence="3">Hangzhou</strain>
    </source>
</reference>
<dbReference type="PROSITE" id="PS51502">
    <property type="entry name" value="S_R_A_B_BARREL"/>
    <property type="match status" value="1"/>
</dbReference>